<reference evidence="1 2" key="1">
    <citation type="journal article" date="2014" name="Genome Biol. Evol.">
        <title>The secreted proteins of Achlya hypogyna and Thraustotheca clavata identify the ancestral oomycete secretome and reveal gene acquisitions by horizontal gene transfer.</title>
        <authorList>
            <person name="Misner I."/>
            <person name="Blouin N."/>
            <person name="Leonard G."/>
            <person name="Richards T.A."/>
            <person name="Lane C.E."/>
        </authorList>
    </citation>
    <scope>NUCLEOTIDE SEQUENCE [LARGE SCALE GENOMIC DNA]</scope>
    <source>
        <strain evidence="1 2">ATCC 48635</strain>
    </source>
</reference>
<protein>
    <submittedName>
        <fullName evidence="1">Uncharacterized protein</fullName>
    </submittedName>
</protein>
<evidence type="ECO:0000313" key="2">
    <source>
        <dbReference type="Proteomes" id="UP000243579"/>
    </source>
</evidence>
<dbReference type="AlphaFoldDB" id="A0A1V9ZMP3"/>
<proteinExistence type="predicted"/>
<dbReference type="Gene3D" id="1.25.10.10">
    <property type="entry name" value="Leucine-rich Repeat Variant"/>
    <property type="match status" value="1"/>
</dbReference>
<name>A0A1V9ZMP3_ACHHY</name>
<dbReference type="EMBL" id="JNBR01000072">
    <property type="protein sequence ID" value="OQR99253.1"/>
    <property type="molecule type" value="Genomic_DNA"/>
</dbReference>
<comment type="caution">
    <text evidence="1">The sequence shown here is derived from an EMBL/GenBank/DDBJ whole genome shotgun (WGS) entry which is preliminary data.</text>
</comment>
<organism evidence="1 2">
    <name type="scientific">Achlya hypogyna</name>
    <name type="common">Oomycete</name>
    <name type="synonym">Protoachlya hypogyna</name>
    <dbReference type="NCBI Taxonomy" id="1202772"/>
    <lineage>
        <taxon>Eukaryota</taxon>
        <taxon>Sar</taxon>
        <taxon>Stramenopiles</taxon>
        <taxon>Oomycota</taxon>
        <taxon>Saprolegniomycetes</taxon>
        <taxon>Saprolegniales</taxon>
        <taxon>Achlyaceae</taxon>
        <taxon>Achlya</taxon>
    </lineage>
</organism>
<dbReference type="InterPro" id="IPR016024">
    <property type="entry name" value="ARM-type_fold"/>
</dbReference>
<dbReference type="Proteomes" id="UP000243579">
    <property type="component" value="Unassembled WGS sequence"/>
</dbReference>
<keyword evidence="2" id="KW-1185">Reference proteome</keyword>
<dbReference type="InterPro" id="IPR011989">
    <property type="entry name" value="ARM-like"/>
</dbReference>
<accession>A0A1V9ZMP3</accession>
<dbReference type="OrthoDB" id="78467at2759"/>
<gene>
    <name evidence="1" type="ORF">ACHHYP_07102</name>
</gene>
<dbReference type="SUPFAM" id="SSF48371">
    <property type="entry name" value="ARM repeat"/>
    <property type="match status" value="1"/>
</dbReference>
<evidence type="ECO:0000313" key="1">
    <source>
        <dbReference type="EMBL" id="OQR99253.1"/>
    </source>
</evidence>
<sequence>MQVLLYAHVGGDHFVIACDDADDIARVMALAEEAYASIFREKPPVTVRALTSSTGCFLPPSIRVASVLETHAHVYAVVDDEPRFDAETSLTMFKRAVATWSNWQHYMAQTILLIVRDSTSIPGWLACGGLGVLSALLFTADIQSTQSFARRGAKLFLAALRLALEAFELVMNVDCLGAARVFSQLLATKRLGDDPFVPTTLLRLLHRFCVESREAQTVLLEEGLVNRLLLLVGTVKTPEAAQAISATLCLLQESALRRPKSSKAMPSSVDPPSAPIEMQQVLYLMHSRQPKSLDAASRQLQVLTASPDDWAPHAATERAIFAELLHVARGFDAGNSGHMTVLARLFTSIGAVGGFSNAAVVVDAPAVAFLVAVAGPGSIYPVELQAQALSILGQSLQHDPFVSNLGGVIGLLRSALPDARGVVVDWIHALLKGAGGSDARSVKDALVLLLLDETNLALCVDTLYCVDQRLRTRMLDIVNILLQEEEARDRVMDEFNCVPAFVSLLLDGQLSLEGRRLAAKALAKLALSS</sequence>